<dbReference type="RefSeq" id="WP_144347926.1">
    <property type="nucleotide sequence ID" value="NZ_VMKP01000003.1"/>
</dbReference>
<proteinExistence type="predicted"/>
<keyword evidence="4" id="KW-1185">Reference proteome</keyword>
<evidence type="ECO:0000313" key="3">
    <source>
        <dbReference type="EMBL" id="TVO64299.1"/>
    </source>
</evidence>
<dbReference type="Gene3D" id="3.30.420.10">
    <property type="entry name" value="Ribonuclease H-like superfamily/Ribonuclease H"/>
    <property type="match status" value="1"/>
</dbReference>
<dbReference type="AlphaFoldDB" id="A0A557RGM1"/>
<evidence type="ECO:0000259" key="2">
    <source>
        <dbReference type="PROSITE" id="PS50994"/>
    </source>
</evidence>
<dbReference type="PROSITE" id="PS50994">
    <property type="entry name" value="INTEGRASE"/>
    <property type="match status" value="1"/>
</dbReference>
<feature type="region of interest" description="Disordered" evidence="1">
    <location>
        <begin position="347"/>
        <end position="370"/>
    </location>
</feature>
<dbReference type="InterPro" id="IPR012337">
    <property type="entry name" value="RNaseH-like_sf"/>
</dbReference>
<evidence type="ECO:0000313" key="4">
    <source>
        <dbReference type="Proteomes" id="UP000316688"/>
    </source>
</evidence>
<feature type="domain" description="Integrase catalytic" evidence="2">
    <location>
        <begin position="193"/>
        <end position="362"/>
    </location>
</feature>
<gene>
    <name evidence="3" type="ORF">FPL11_06415</name>
</gene>
<dbReference type="InterPro" id="IPR001584">
    <property type="entry name" value="Integrase_cat-core"/>
</dbReference>
<organism evidence="3 4">
    <name type="scientific">Spiribacter aquaticus</name>
    <dbReference type="NCBI Taxonomy" id="1935996"/>
    <lineage>
        <taxon>Bacteria</taxon>
        <taxon>Pseudomonadati</taxon>
        <taxon>Pseudomonadota</taxon>
        <taxon>Gammaproteobacteria</taxon>
        <taxon>Chromatiales</taxon>
        <taxon>Ectothiorhodospiraceae</taxon>
        <taxon>Spiribacter</taxon>
    </lineage>
</organism>
<protein>
    <submittedName>
        <fullName evidence="3">Transposase</fullName>
    </submittedName>
</protein>
<reference evidence="3 4" key="1">
    <citation type="submission" date="2019-07" db="EMBL/GenBank/DDBJ databases">
        <title>Reclasification of Spiribacter aquaticus.</title>
        <authorList>
            <person name="Leon M.J."/>
            <person name="Sanchez-Porro C."/>
            <person name="Ventosa A."/>
        </authorList>
    </citation>
    <scope>NUCLEOTIDE SEQUENCE [LARGE SCALE GENOMIC DNA]</scope>
    <source>
        <strain evidence="3 4">SP30</strain>
    </source>
</reference>
<dbReference type="Pfam" id="PF13683">
    <property type="entry name" value="rve_3"/>
    <property type="match status" value="1"/>
</dbReference>
<name>A0A557RGM1_9GAMM</name>
<dbReference type="GO" id="GO:0003676">
    <property type="term" value="F:nucleic acid binding"/>
    <property type="evidence" value="ECO:0007669"/>
    <property type="project" value="InterPro"/>
</dbReference>
<accession>A0A557RGM1</accession>
<dbReference type="EMBL" id="VMKP01000003">
    <property type="protein sequence ID" value="TVO64299.1"/>
    <property type="molecule type" value="Genomic_DNA"/>
</dbReference>
<evidence type="ECO:0000256" key="1">
    <source>
        <dbReference type="SAM" id="MobiDB-lite"/>
    </source>
</evidence>
<dbReference type="SUPFAM" id="SSF53098">
    <property type="entry name" value="Ribonuclease H-like"/>
    <property type="match status" value="1"/>
</dbReference>
<dbReference type="GO" id="GO:0015074">
    <property type="term" value="P:DNA integration"/>
    <property type="evidence" value="ECO:0007669"/>
    <property type="project" value="InterPro"/>
</dbReference>
<comment type="caution">
    <text evidence="3">The sequence shown here is derived from an EMBL/GenBank/DDBJ whole genome shotgun (WGS) entry which is preliminary data.</text>
</comment>
<dbReference type="InterPro" id="IPR036397">
    <property type="entry name" value="RNaseH_sf"/>
</dbReference>
<sequence>MEVLLLPVVAFASGLMVGLASSRRFRRDRIAWAQRRLQLVALSLEVKSLRAKVVPAQGNRTPPAKRRLVRRRPSLTGWQRWFIGSAHQLFPWVTRFMRFTPTTYIQWLQGKSRKSHADKIADGKRRGRPSTPEFIVEAVLTMKRENSGYSARRIANIISGGELRFRIGRTVVCDILKANGFKPGPKKGKLPPREEEPGWVTTLYNQHVMAFDFKTILDLKGDQLYILNIIDHGRRVLHWSRATYSPSAAWVAQQLRNAFMDMDDLPEAMVMDRDRIFLPIARRILPAMNIKVVRTAYKCPWQNAVVERFHRTLDEELLRYVQPHHDRHLNRLLREFRRYYNTARPHMHNGGDPPIAPDLSQNPAANDPDFFNKPPSLVRRKWLGGLHSSYRWAA</sequence>
<dbReference type="Proteomes" id="UP000316688">
    <property type="component" value="Unassembled WGS sequence"/>
</dbReference>